<proteinExistence type="predicted"/>
<dbReference type="OrthoDB" id="282859at2"/>
<keyword evidence="2" id="KW-1185">Reference proteome</keyword>
<dbReference type="EMBL" id="CP030104">
    <property type="protein sequence ID" value="AWX43336.1"/>
    <property type="molecule type" value="Genomic_DNA"/>
</dbReference>
<evidence type="ECO:0000313" key="1">
    <source>
        <dbReference type="EMBL" id="AWX43336.1"/>
    </source>
</evidence>
<evidence type="ECO:0000313" key="2">
    <source>
        <dbReference type="Proteomes" id="UP000248536"/>
    </source>
</evidence>
<dbReference type="AlphaFoldDB" id="A0A2Z4LNH5"/>
<gene>
    <name evidence="1" type="ORF">HME9304_00324</name>
</gene>
<reference evidence="1 2" key="1">
    <citation type="submission" date="2018-06" db="EMBL/GenBank/DDBJ databases">
        <title>Spongiibacterium sp. HME9304 Genome sequencing and assembly.</title>
        <authorList>
            <person name="Kang H."/>
            <person name="Kim H."/>
            <person name="Joh K."/>
        </authorList>
    </citation>
    <scope>NUCLEOTIDE SEQUENCE [LARGE SCALE GENOMIC DNA]</scope>
    <source>
        <strain evidence="1 2">HME9304</strain>
    </source>
</reference>
<dbReference type="InterPro" id="IPR045444">
    <property type="entry name" value="DUF6503"/>
</dbReference>
<name>A0A2Z4LNH5_9FLAO</name>
<organism evidence="1 2">
    <name type="scientific">Flagellimonas maritima</name>
    <dbReference type="NCBI Taxonomy" id="1383885"/>
    <lineage>
        <taxon>Bacteria</taxon>
        <taxon>Pseudomonadati</taxon>
        <taxon>Bacteroidota</taxon>
        <taxon>Flavobacteriia</taxon>
        <taxon>Flavobacteriales</taxon>
        <taxon>Flavobacteriaceae</taxon>
        <taxon>Flagellimonas</taxon>
    </lineage>
</organism>
<dbReference type="KEGG" id="spon:HME9304_00324"/>
<dbReference type="Pfam" id="PF20113">
    <property type="entry name" value="DUF6503"/>
    <property type="match status" value="1"/>
</dbReference>
<protein>
    <recommendedName>
        <fullName evidence="3">Threonine synthase</fullName>
    </recommendedName>
</protein>
<dbReference type="PROSITE" id="PS51257">
    <property type="entry name" value="PROKAR_LIPOPROTEIN"/>
    <property type="match status" value="1"/>
</dbReference>
<sequence>MNKITILFLAIAIVACKPNPKKEDTKDRAEEVSVEAKKKFPEALEKVFMAHRGLEAWKNQQTLTYDLPKTDFTETHTIDLWSRKDRVDAENFSLGFDGKEVWLLDDENIYRGDAGFYHNLMFYFYAMPFVLADDGIIYSETENLIYGDKAYPGIRISYESGVGASSKDEYFIHYNPDNYQIEWLGYTVTYRSGEASDNIKWIRYDDWQTVEGLVLPKSITWYNLEDGKILDASNKLAFENVSLSVVSKPDSFYAKPEGAKFVEVKKN</sequence>
<dbReference type="Proteomes" id="UP000248536">
    <property type="component" value="Chromosome"/>
</dbReference>
<accession>A0A2Z4LNH5</accession>
<evidence type="ECO:0008006" key="3">
    <source>
        <dbReference type="Google" id="ProtNLM"/>
    </source>
</evidence>
<dbReference type="RefSeq" id="WP_112376925.1">
    <property type="nucleotide sequence ID" value="NZ_CP030104.1"/>
</dbReference>